<reference evidence="1" key="2">
    <citation type="submission" date="2022-06" db="UniProtKB">
        <authorList>
            <consortium name="EnsemblMetazoa"/>
        </authorList>
    </citation>
    <scope>IDENTIFICATION</scope>
</reference>
<protein>
    <submittedName>
        <fullName evidence="1">Uncharacterized protein</fullName>
    </submittedName>
</protein>
<evidence type="ECO:0000313" key="1">
    <source>
        <dbReference type="EnsemblMetazoa" id="OVOC2241.1"/>
    </source>
</evidence>
<keyword evidence="2" id="KW-1185">Reference proteome</keyword>
<dbReference type="EMBL" id="CMVM020000073">
    <property type="status" value="NOT_ANNOTATED_CDS"/>
    <property type="molecule type" value="Genomic_DNA"/>
</dbReference>
<accession>A0A8R1TPC9</accession>
<evidence type="ECO:0000313" key="2">
    <source>
        <dbReference type="Proteomes" id="UP000024404"/>
    </source>
</evidence>
<name>A0A8R1TPC9_ONCVO</name>
<reference evidence="2" key="1">
    <citation type="submission" date="2013-10" db="EMBL/GenBank/DDBJ databases">
        <title>Genome sequencing of Onchocerca volvulus.</title>
        <authorList>
            <person name="Cotton J."/>
            <person name="Tsai J."/>
            <person name="Stanley E."/>
            <person name="Tracey A."/>
            <person name="Holroyd N."/>
            <person name="Lustigman S."/>
            <person name="Berriman M."/>
        </authorList>
    </citation>
    <scope>NUCLEOTIDE SEQUENCE</scope>
</reference>
<sequence length="105" mass="11534">MTTLFSNVDICPWNCNANSGDACDKRIQDYHAVSKSIEKVLGVLKATSMPNNQVIAAANDRIASSVVRSTSIKDFFCNSTIKDNIIVDNVRKFDKGIIIEARIAI</sequence>
<dbReference type="AlphaFoldDB" id="A0A8R1TPC9"/>
<proteinExistence type="predicted"/>
<organism evidence="1 2">
    <name type="scientific">Onchocerca volvulus</name>
    <dbReference type="NCBI Taxonomy" id="6282"/>
    <lineage>
        <taxon>Eukaryota</taxon>
        <taxon>Metazoa</taxon>
        <taxon>Ecdysozoa</taxon>
        <taxon>Nematoda</taxon>
        <taxon>Chromadorea</taxon>
        <taxon>Rhabditida</taxon>
        <taxon>Spirurina</taxon>
        <taxon>Spiruromorpha</taxon>
        <taxon>Filarioidea</taxon>
        <taxon>Onchocercidae</taxon>
        <taxon>Onchocerca</taxon>
    </lineage>
</organism>
<dbReference type="Proteomes" id="UP000024404">
    <property type="component" value="Unassembled WGS sequence"/>
</dbReference>
<dbReference type="EnsemblMetazoa" id="OVOC2241.1">
    <property type="protein sequence ID" value="OVOC2241.1"/>
    <property type="gene ID" value="WBGene00239050"/>
</dbReference>